<feature type="transmembrane region" description="Helical" evidence="7">
    <location>
        <begin position="232"/>
        <end position="253"/>
    </location>
</feature>
<reference evidence="9 10" key="1">
    <citation type="journal article" date="2019" name="Environ. Microbiol.">
        <title>Species interactions and distinct microbial communities in high Arctic permafrost affected cryosols are associated with the CH4 and CO2 gas fluxes.</title>
        <authorList>
            <person name="Altshuler I."/>
            <person name="Hamel J."/>
            <person name="Turney S."/>
            <person name="Magnuson E."/>
            <person name="Levesque R."/>
            <person name="Greer C."/>
            <person name="Whyte L.G."/>
        </authorList>
    </citation>
    <scope>NUCLEOTIDE SEQUENCE [LARGE SCALE GENOMIC DNA]</scope>
    <source>
        <strain evidence="9 10">S5.20</strain>
    </source>
</reference>
<dbReference type="Gene3D" id="1.20.1640.10">
    <property type="entry name" value="Multidrug efflux transporter AcrB transmembrane domain"/>
    <property type="match status" value="2"/>
</dbReference>
<comment type="caution">
    <text evidence="9">The sequence shown here is derived from an EMBL/GenBank/DDBJ whole genome shotgun (WGS) entry which is preliminary data.</text>
</comment>
<gene>
    <name evidence="9" type="ORF">EAH80_30375</name>
</gene>
<dbReference type="Pfam" id="PF03176">
    <property type="entry name" value="MMPL"/>
    <property type="match status" value="2"/>
</dbReference>
<dbReference type="InterPro" id="IPR000731">
    <property type="entry name" value="SSD"/>
</dbReference>
<evidence type="ECO:0000256" key="1">
    <source>
        <dbReference type="ARBA" id="ARBA00004651"/>
    </source>
</evidence>
<dbReference type="Proteomes" id="UP000320095">
    <property type="component" value="Unassembled WGS sequence"/>
</dbReference>
<feature type="transmembrane region" description="Helical" evidence="7">
    <location>
        <begin position="558"/>
        <end position="576"/>
    </location>
</feature>
<dbReference type="SUPFAM" id="SSF82866">
    <property type="entry name" value="Multidrug efflux transporter AcrB transmembrane domain"/>
    <property type="match status" value="2"/>
</dbReference>
<dbReference type="PROSITE" id="PS50156">
    <property type="entry name" value="SSD"/>
    <property type="match status" value="1"/>
</dbReference>
<evidence type="ECO:0000256" key="5">
    <source>
        <dbReference type="ARBA" id="ARBA00023136"/>
    </source>
</evidence>
<accession>A0A502DJ29</accession>
<feature type="compositionally biased region" description="Gly residues" evidence="6">
    <location>
        <begin position="825"/>
        <end position="835"/>
    </location>
</feature>
<dbReference type="PANTHER" id="PTHR33406:SF13">
    <property type="entry name" value="MEMBRANE PROTEIN YDFJ"/>
    <property type="match status" value="1"/>
</dbReference>
<evidence type="ECO:0000256" key="6">
    <source>
        <dbReference type="SAM" id="MobiDB-lite"/>
    </source>
</evidence>
<feature type="domain" description="SSD" evidence="8">
    <location>
        <begin position="206"/>
        <end position="331"/>
    </location>
</feature>
<evidence type="ECO:0000256" key="7">
    <source>
        <dbReference type="SAM" id="Phobius"/>
    </source>
</evidence>
<keyword evidence="2" id="KW-1003">Cell membrane</keyword>
<feature type="transmembrane region" description="Helical" evidence="7">
    <location>
        <begin position="648"/>
        <end position="677"/>
    </location>
</feature>
<feature type="transmembrane region" description="Helical" evidence="7">
    <location>
        <begin position="596"/>
        <end position="616"/>
    </location>
</feature>
<dbReference type="InterPro" id="IPR004869">
    <property type="entry name" value="MMPL_dom"/>
</dbReference>
<keyword evidence="3 7" id="KW-0812">Transmembrane</keyword>
<dbReference type="RefSeq" id="WP_140700036.1">
    <property type="nucleotide sequence ID" value="NZ_RCZG01000027.1"/>
</dbReference>
<sequence length="1000" mass="106956">MLRLSSKLRQYRWAVFAAWLLLLVPSLYLALNQSGNLTGGGFEVAGSQSLSVEHAIQDHFPDQGASPLALVAAPRADASFDDMNQAVAQLERYAAEVPSVKVVPSPQQPPPRPDRPYVLTLQTDFNSGSSDLAKQLRKKVGIDGDQPGQIENGRVKLYVIGQGALGTAASEATKHDIAQAEKWNLPIVMVVLLAVFGSLAAAAMPLVLGICTVVVTMGLVYLLSMVTQMSVFVTSTVSMFGIALAVDYSLFILMRFREELRSGRDPAQAADAAMATSGLAVLLSGLTVIASVTGIYLIHTPVLASMATGAILAVAVAVLTSTTLIPAVLATVGKAASKRSSWLHVSRRPETTQSRFWTRWVGWVMRRQWISALGATLVLIVLATPAFAMTLGNSLQRQFEPTHEIRGGIAAAAQALGPGALGPIRVLVTFPDGDANGFQNTGALDAVQRKIGQGPDVATVSAPVFANDNHSALLSAVLSIDPEDPAARDTVDWLRSELPRAAPGSPAVINVGGPTALLKDFDHRVAATQPMVFVFVAFIAFVMLLISIRSVFLAFKGVLMTCLSVAAAYGSLVVVFKWGWLEALGFEPLGSLDSTIPPLVLAMTFGLSMDYEIFLLTRIRERFLQTNNTRDAVAYGVSTSARTITSAALIMIAVFVGFAFAGMPLVAQLGVACAVAIAVDATIVRLVLVPALMAMFAQWNWWLPGWLDRILPSVDFEKPLPKADIGDLVVIPEDISTMGPSGADIRNVVKSAAKLKTLAPQTITVADPLAFSGCLPLGPHVKGGDEPLAALRPGGGQERSDTGRTGDTLRLNGINHRRWGEPNGKNGGGASGVTGGRYFPRRPVHPVTMWRGRLAVALDALATAADADPPTVRRLSPMETTNVLLPTGDRLQIPTGAETLRLKSYLIMCRNSARDYAEFADLVESMETQVAAGVLAGMDRYYSGERLRSQWVATQLVRRLADPHPSDDDEEWMGPESESDWAHVRQRCLSVAVAMLEEAR</sequence>
<dbReference type="GO" id="GO:0005886">
    <property type="term" value="C:plasma membrane"/>
    <property type="evidence" value="ECO:0007669"/>
    <property type="project" value="UniProtKB-SubCell"/>
</dbReference>
<feature type="region of interest" description="Disordered" evidence="6">
    <location>
        <begin position="791"/>
        <end position="837"/>
    </location>
</feature>
<keyword evidence="10" id="KW-1185">Reference proteome</keyword>
<protein>
    <submittedName>
        <fullName evidence="9">MMPL family transporter</fullName>
    </submittedName>
</protein>
<feature type="transmembrane region" description="Helical" evidence="7">
    <location>
        <begin position="310"/>
        <end position="332"/>
    </location>
</feature>
<feature type="transmembrane region" description="Helical" evidence="7">
    <location>
        <begin position="683"/>
        <end position="703"/>
    </location>
</feature>
<feature type="transmembrane region" description="Helical" evidence="7">
    <location>
        <begin position="527"/>
        <end position="546"/>
    </location>
</feature>
<dbReference type="PANTHER" id="PTHR33406">
    <property type="entry name" value="MEMBRANE PROTEIN MJ1562-RELATED"/>
    <property type="match status" value="1"/>
</dbReference>
<keyword evidence="4 7" id="KW-1133">Transmembrane helix</keyword>
<evidence type="ECO:0000256" key="4">
    <source>
        <dbReference type="ARBA" id="ARBA00022989"/>
    </source>
</evidence>
<dbReference type="OrthoDB" id="7051771at2"/>
<keyword evidence="5 7" id="KW-0472">Membrane</keyword>
<proteinExistence type="predicted"/>
<organism evidence="9 10">
    <name type="scientific">Mycolicibacterium hodleri</name>
    <dbReference type="NCBI Taxonomy" id="49897"/>
    <lineage>
        <taxon>Bacteria</taxon>
        <taxon>Bacillati</taxon>
        <taxon>Actinomycetota</taxon>
        <taxon>Actinomycetes</taxon>
        <taxon>Mycobacteriales</taxon>
        <taxon>Mycobacteriaceae</taxon>
        <taxon>Mycolicibacterium</taxon>
    </lineage>
</organism>
<evidence type="ECO:0000313" key="9">
    <source>
        <dbReference type="EMBL" id="TPG25517.1"/>
    </source>
</evidence>
<comment type="subcellular location">
    <subcellularLocation>
        <location evidence="1">Cell membrane</location>
        <topology evidence="1">Multi-pass membrane protein</topology>
    </subcellularLocation>
</comment>
<dbReference type="InterPro" id="IPR050545">
    <property type="entry name" value="Mycobact_MmpL"/>
</dbReference>
<evidence type="ECO:0000256" key="2">
    <source>
        <dbReference type="ARBA" id="ARBA00022475"/>
    </source>
</evidence>
<name>A0A502DJ29_9MYCO</name>
<feature type="transmembrane region" description="Helical" evidence="7">
    <location>
        <begin position="369"/>
        <end position="391"/>
    </location>
</feature>
<dbReference type="EMBL" id="RCZG01000027">
    <property type="protein sequence ID" value="TPG25517.1"/>
    <property type="molecule type" value="Genomic_DNA"/>
</dbReference>
<evidence type="ECO:0000313" key="10">
    <source>
        <dbReference type="Proteomes" id="UP000320095"/>
    </source>
</evidence>
<evidence type="ECO:0000259" key="8">
    <source>
        <dbReference type="PROSITE" id="PS50156"/>
    </source>
</evidence>
<feature type="transmembrane region" description="Helical" evidence="7">
    <location>
        <begin position="274"/>
        <end position="298"/>
    </location>
</feature>
<feature type="transmembrane region" description="Helical" evidence="7">
    <location>
        <begin position="183"/>
        <end position="201"/>
    </location>
</feature>
<evidence type="ECO:0000256" key="3">
    <source>
        <dbReference type="ARBA" id="ARBA00022692"/>
    </source>
</evidence>
<dbReference type="AlphaFoldDB" id="A0A502DJ29"/>